<dbReference type="OrthoDB" id="2019080at2759"/>
<dbReference type="Proteomes" id="UP001085076">
    <property type="component" value="Unassembled WGS sequence"/>
</dbReference>
<dbReference type="InterPro" id="IPR056309">
    <property type="entry name" value="CGL160/ATPI_dom"/>
</dbReference>
<evidence type="ECO:0000256" key="2">
    <source>
        <dbReference type="ARBA" id="ARBA00022692"/>
    </source>
</evidence>
<feature type="transmembrane region" description="Helical" evidence="5">
    <location>
        <begin position="172"/>
        <end position="191"/>
    </location>
</feature>
<evidence type="ECO:0000313" key="7">
    <source>
        <dbReference type="EMBL" id="KAJ0960700.1"/>
    </source>
</evidence>
<reference evidence="7 8" key="1">
    <citation type="journal article" date="2022" name="Hortic Res">
        <title>The genome of Dioscorea zingiberensis sheds light on the biosynthesis, origin and evolution of the medicinally important diosgenin saponins.</title>
        <authorList>
            <person name="Li Y."/>
            <person name="Tan C."/>
            <person name="Li Z."/>
            <person name="Guo J."/>
            <person name="Li S."/>
            <person name="Chen X."/>
            <person name="Wang C."/>
            <person name="Dai X."/>
            <person name="Yang H."/>
            <person name="Song W."/>
            <person name="Hou L."/>
            <person name="Xu J."/>
            <person name="Tong Z."/>
            <person name="Xu A."/>
            <person name="Yuan X."/>
            <person name="Wang W."/>
            <person name="Yang Q."/>
            <person name="Chen L."/>
            <person name="Sun Z."/>
            <person name="Wang K."/>
            <person name="Pan B."/>
            <person name="Chen J."/>
            <person name="Bao Y."/>
            <person name="Liu F."/>
            <person name="Qi X."/>
            <person name="Gang D.R."/>
            <person name="Wen J."/>
            <person name="Li J."/>
        </authorList>
    </citation>
    <scope>NUCLEOTIDE SEQUENCE [LARGE SCALE GENOMIC DNA]</scope>
    <source>
        <strain evidence="7">Dzin_1.0</strain>
    </source>
</reference>
<dbReference type="AlphaFoldDB" id="A0A9D5BU78"/>
<feature type="domain" description="CGL160/ATPI" evidence="6">
    <location>
        <begin position="164"/>
        <end position="222"/>
    </location>
</feature>
<comment type="subcellular location">
    <subcellularLocation>
        <location evidence="1">Membrane</location>
        <topology evidence="1">Multi-pass membrane protein</topology>
    </subcellularLocation>
</comment>
<keyword evidence="8" id="KW-1185">Reference proteome</keyword>
<dbReference type="GO" id="GO:0016020">
    <property type="term" value="C:membrane"/>
    <property type="evidence" value="ECO:0007669"/>
    <property type="project" value="UniProtKB-SubCell"/>
</dbReference>
<proteinExistence type="predicted"/>
<keyword evidence="3 5" id="KW-1133">Transmembrane helix</keyword>
<dbReference type="PANTHER" id="PTHR34118:SF1">
    <property type="entry name" value="NF-KAPPA-B INHIBITOR-LIKE PROTEIN"/>
    <property type="match status" value="1"/>
</dbReference>
<feature type="transmembrane region" description="Helical" evidence="5">
    <location>
        <begin position="197"/>
        <end position="215"/>
    </location>
</feature>
<evidence type="ECO:0000256" key="1">
    <source>
        <dbReference type="ARBA" id="ARBA00004141"/>
    </source>
</evidence>
<gene>
    <name evidence="7" type="ORF">J5N97_001427</name>
</gene>
<comment type="caution">
    <text evidence="7">The sequence shown here is derived from an EMBL/GenBank/DDBJ whole genome shotgun (WGS) entry which is preliminary data.</text>
</comment>
<evidence type="ECO:0000259" key="6">
    <source>
        <dbReference type="Pfam" id="PF24763"/>
    </source>
</evidence>
<evidence type="ECO:0000256" key="3">
    <source>
        <dbReference type="ARBA" id="ARBA00022989"/>
    </source>
</evidence>
<sequence length="328" mass="37424">MAMATSLRTGALFSFRYLDLNIPLSHLPPLRNPPFHPFLGPSRTSLLAFAFRSSLQESEVFGEDVVRMFAKERQLNGDFISKASDMLWWRERLKVEDSETSNREEEDQEHNDNVVEDENSGGFLKLTRTKEWISGDNTAPVNRKLAAKDIKNESERRKKLNLLRYEALKRELLLLTTGIGAACSVYCFVQFSAEAALSYAVGILFSCLYLQLLYYHSDNMSRNDVPEIFKQKKLKKIGIRSEDLTNTLEKTLNGCTMALSSPRLVIPAAIYGLWALSHNFFNNYIDFQLVPAMFGFFAYKAAALVQVYRDNEDLLIVFPDNEDDPINS</sequence>
<keyword evidence="2 5" id="KW-0812">Transmembrane</keyword>
<dbReference type="EMBL" id="JAGGNH010000064">
    <property type="protein sequence ID" value="KAJ0960700.1"/>
    <property type="molecule type" value="Genomic_DNA"/>
</dbReference>
<evidence type="ECO:0000313" key="8">
    <source>
        <dbReference type="Proteomes" id="UP001085076"/>
    </source>
</evidence>
<dbReference type="Pfam" id="PF24763">
    <property type="entry name" value="CGL160_C"/>
    <property type="match status" value="1"/>
</dbReference>
<accession>A0A9D5BU78</accession>
<organism evidence="7 8">
    <name type="scientific">Dioscorea zingiberensis</name>
    <dbReference type="NCBI Taxonomy" id="325984"/>
    <lineage>
        <taxon>Eukaryota</taxon>
        <taxon>Viridiplantae</taxon>
        <taxon>Streptophyta</taxon>
        <taxon>Embryophyta</taxon>
        <taxon>Tracheophyta</taxon>
        <taxon>Spermatophyta</taxon>
        <taxon>Magnoliopsida</taxon>
        <taxon>Liliopsida</taxon>
        <taxon>Dioscoreales</taxon>
        <taxon>Dioscoreaceae</taxon>
        <taxon>Dioscorea</taxon>
    </lineage>
</organism>
<keyword evidence="4 5" id="KW-0472">Membrane</keyword>
<protein>
    <recommendedName>
        <fullName evidence="6">CGL160/ATPI domain-containing protein</fullName>
    </recommendedName>
</protein>
<name>A0A9D5BU78_9LILI</name>
<evidence type="ECO:0000256" key="5">
    <source>
        <dbReference type="SAM" id="Phobius"/>
    </source>
</evidence>
<evidence type="ECO:0000256" key="4">
    <source>
        <dbReference type="ARBA" id="ARBA00023136"/>
    </source>
</evidence>
<dbReference type="PANTHER" id="PTHR34118">
    <property type="entry name" value="NF-KAPPA-B INHIBITOR-LIKE PROTEIN-RELATED"/>
    <property type="match status" value="1"/>
</dbReference>